<evidence type="ECO:0000313" key="2">
    <source>
        <dbReference type="Proteomes" id="UP000827976"/>
    </source>
</evidence>
<dbReference type="EC" id="2.3.1.171" evidence="1"/>
<keyword evidence="2" id="KW-1185">Reference proteome</keyword>
<gene>
    <name evidence="1" type="ORF">IHE45_11G088800</name>
</gene>
<comment type="caution">
    <text evidence="1">The sequence shown here is derived from an EMBL/GenBank/DDBJ whole genome shotgun (WGS) entry which is preliminary data.</text>
</comment>
<reference evidence="2" key="1">
    <citation type="journal article" date="2022" name="Nat. Commun.">
        <title>Chromosome evolution and the genetic basis of agronomically important traits in greater yam.</title>
        <authorList>
            <person name="Bredeson J.V."/>
            <person name="Lyons J.B."/>
            <person name="Oniyinde I.O."/>
            <person name="Okereke N.R."/>
            <person name="Kolade O."/>
            <person name="Nnabue I."/>
            <person name="Nwadili C.O."/>
            <person name="Hribova E."/>
            <person name="Parker M."/>
            <person name="Nwogha J."/>
            <person name="Shu S."/>
            <person name="Carlson J."/>
            <person name="Kariba R."/>
            <person name="Muthemba S."/>
            <person name="Knop K."/>
            <person name="Barton G.J."/>
            <person name="Sherwood A.V."/>
            <person name="Lopez-Montes A."/>
            <person name="Asiedu R."/>
            <person name="Jamnadass R."/>
            <person name="Muchugi A."/>
            <person name="Goodstein D."/>
            <person name="Egesi C.N."/>
            <person name="Featherston J."/>
            <person name="Asfaw A."/>
            <person name="Simpson G.G."/>
            <person name="Dolezel J."/>
            <person name="Hendre P.S."/>
            <person name="Van Deynze A."/>
            <person name="Kumar P.L."/>
            <person name="Obidiegwu J.E."/>
            <person name="Bhattacharjee R."/>
            <person name="Rokhsar D.S."/>
        </authorList>
    </citation>
    <scope>NUCLEOTIDE SEQUENCE [LARGE SCALE GENOMIC DNA]</scope>
    <source>
        <strain evidence="2">cv. TDa95/00328</strain>
    </source>
</reference>
<protein>
    <submittedName>
        <fullName evidence="1">Transferase protein</fullName>
        <ecNumber evidence="1">2.3.1.171</ecNumber>
    </submittedName>
</protein>
<dbReference type="EMBL" id="CM037021">
    <property type="protein sequence ID" value="KAH7669591.1"/>
    <property type="molecule type" value="Genomic_DNA"/>
</dbReference>
<keyword evidence="1" id="KW-0012">Acyltransferase</keyword>
<dbReference type="Proteomes" id="UP000827976">
    <property type="component" value="Chromosome 11"/>
</dbReference>
<proteinExistence type="predicted"/>
<sequence length="457" mass="49312">MASSSPSLTTLEQCFISPPKSSVPETSIPLLFTDIFFLGGGVVERLFFYKFPHPTTHFISDHLPTFKSSLSLTLQHFFPFAGHARQSPSSPDVYELYYTDGDSVSLTISESTGDFQDLAGDNARDFSKLQPLIPTLSHESEPLMALQVTLFPNQGLCFGIVVSKVVSDGTNSTNFIRSWAATCLSGAGEVSFSSPPSFDRSNIGDPYNLYSIYLQTALYMKEMYKNAAAAAAAGAGDGAAKKEEFLATFRLKKEHLEKIKAAIMAGYPEGKAPFHLSTFVISCAFMWASLVRSKGWPEEKMAYFGFPLDARPRLSPPLPAGFFGGCLTFKSTKAKVGDIVDEVTGVGAAAAAIGKAIDEIKDGVFKGAETMPQMLGEVVANQGLWIAGSTRFRVYDVDFGWGKPVKVEVTTIKGAETMAMAEDGEGGGGLEFGVSFPKDQIDSFEVCFNDALKTLMA</sequence>
<organism evidence="1 2">
    <name type="scientific">Dioscorea alata</name>
    <name type="common">Purple yam</name>
    <dbReference type="NCBI Taxonomy" id="55571"/>
    <lineage>
        <taxon>Eukaryota</taxon>
        <taxon>Viridiplantae</taxon>
        <taxon>Streptophyta</taxon>
        <taxon>Embryophyta</taxon>
        <taxon>Tracheophyta</taxon>
        <taxon>Spermatophyta</taxon>
        <taxon>Magnoliopsida</taxon>
        <taxon>Liliopsida</taxon>
        <taxon>Dioscoreales</taxon>
        <taxon>Dioscoreaceae</taxon>
        <taxon>Dioscorea</taxon>
    </lineage>
</organism>
<accession>A0ACB7V851</accession>
<name>A0ACB7V851_DIOAL</name>
<keyword evidence="1" id="KW-0808">Transferase</keyword>
<evidence type="ECO:0000313" key="1">
    <source>
        <dbReference type="EMBL" id="KAH7669591.1"/>
    </source>
</evidence>